<dbReference type="RefSeq" id="WP_342706675.1">
    <property type="nucleotide sequence ID" value="NZ_FNNC01000005.1"/>
</dbReference>
<name>A0A1H2WEG2_9BACI</name>
<dbReference type="PANTHER" id="PTHR43713">
    <property type="entry name" value="GLUTAMATE-1-SEMIALDEHYDE 2,1-AMINOMUTASE"/>
    <property type="match status" value="1"/>
</dbReference>
<accession>A0A1H2WEG2</accession>
<dbReference type="InterPro" id="IPR015421">
    <property type="entry name" value="PyrdxlP-dep_Trfase_major"/>
</dbReference>
<evidence type="ECO:0000256" key="3">
    <source>
        <dbReference type="RuleBase" id="RU003560"/>
    </source>
</evidence>
<dbReference type="EMBL" id="FNNC01000005">
    <property type="protein sequence ID" value="SDW78866.1"/>
    <property type="molecule type" value="Genomic_DNA"/>
</dbReference>
<dbReference type="InterPro" id="IPR015422">
    <property type="entry name" value="PyrdxlP-dep_Trfase_small"/>
</dbReference>
<feature type="region of interest" description="Disordered" evidence="4">
    <location>
        <begin position="161"/>
        <end position="185"/>
    </location>
</feature>
<reference evidence="5 6" key="1">
    <citation type="submission" date="2016-10" db="EMBL/GenBank/DDBJ databases">
        <authorList>
            <person name="de Groot N.N."/>
        </authorList>
    </citation>
    <scope>NUCLEOTIDE SEQUENCE [LARGE SCALE GENOMIC DNA]</scope>
    <source>
        <strain evidence="5 6">DSM 23126</strain>
    </source>
</reference>
<dbReference type="Gene3D" id="3.40.640.10">
    <property type="entry name" value="Type I PLP-dependent aspartate aminotransferase-like (Major domain)"/>
    <property type="match status" value="1"/>
</dbReference>
<evidence type="ECO:0000313" key="6">
    <source>
        <dbReference type="Proteomes" id="UP000199488"/>
    </source>
</evidence>
<dbReference type="Proteomes" id="UP000199488">
    <property type="component" value="Unassembled WGS sequence"/>
</dbReference>
<dbReference type="AlphaFoldDB" id="A0A1H2WEG2"/>
<dbReference type="GO" id="GO:0008483">
    <property type="term" value="F:transaminase activity"/>
    <property type="evidence" value="ECO:0007669"/>
    <property type="project" value="InterPro"/>
</dbReference>
<dbReference type="PROSITE" id="PS00600">
    <property type="entry name" value="AA_TRANSFER_CLASS_3"/>
    <property type="match status" value="1"/>
</dbReference>
<comment type="similarity">
    <text evidence="3">Belongs to the class-III pyridoxal-phosphate-dependent aminotransferase family.</text>
</comment>
<protein>
    <submittedName>
        <fullName evidence="5">Glutamate-1-semialdehyde 2,1-aminomutase</fullName>
    </submittedName>
</protein>
<organism evidence="5 6">
    <name type="scientific">Marinococcus luteus</name>
    <dbReference type="NCBI Taxonomy" id="1122204"/>
    <lineage>
        <taxon>Bacteria</taxon>
        <taxon>Bacillati</taxon>
        <taxon>Bacillota</taxon>
        <taxon>Bacilli</taxon>
        <taxon>Bacillales</taxon>
        <taxon>Bacillaceae</taxon>
        <taxon>Marinococcus</taxon>
    </lineage>
</organism>
<proteinExistence type="inferred from homology"/>
<dbReference type="STRING" id="1122204.SAMN05421781_2388"/>
<evidence type="ECO:0000256" key="4">
    <source>
        <dbReference type="SAM" id="MobiDB-lite"/>
    </source>
</evidence>
<dbReference type="PANTHER" id="PTHR43713:SF3">
    <property type="entry name" value="GLUTAMATE-1-SEMIALDEHYDE 2,1-AMINOMUTASE 1, CHLOROPLASTIC-RELATED"/>
    <property type="match status" value="1"/>
</dbReference>
<evidence type="ECO:0000256" key="2">
    <source>
        <dbReference type="ARBA" id="ARBA00022898"/>
    </source>
</evidence>
<sequence>MKETSVSRETTQSRNLYEKAKKVMPGGVTANIKYFSPYPIVMKKGAGSKLYDVDGNEYIDYLLCYGALMTGHGHPRVIEKVTEQLHDAGTPIFGTPHELEVTMAEKLVSLYKSIDTVRYTNSGMEATLLAMRIAAAYTGKNRLAKCEGHYHGGYSQVLYSVNPEQNEGGPEEKPEAVPDSSGMSSEEKPLILPFNNAGAAEYLLRANASTISAVILEPVQGGFIPADPGFLQMLRRVTKELGIVLIFDEVKTGFRLGLGGAQEEYGITPDLTTLGKVLGGGFPVGAVGGSKDIMEVSSPDGGKDILAGNSSEEGKALFHSGTYNGHPTVLAAGLETIALLEEPGALKGIFQKTMALRKGIESLYSEAGIPVQTIGKGSIFNFLFTKSPIHSHRDLKRVNMDFRKQIDCKLLELGIYTKPLNRYSMSIAHTEEDIERTLQAHKQALADI</sequence>
<evidence type="ECO:0000256" key="1">
    <source>
        <dbReference type="ARBA" id="ARBA00001933"/>
    </source>
</evidence>
<gene>
    <name evidence="5" type="ORF">SAMN05421781_2388</name>
</gene>
<dbReference type="CDD" id="cd00610">
    <property type="entry name" value="OAT_like"/>
    <property type="match status" value="1"/>
</dbReference>
<evidence type="ECO:0000313" key="5">
    <source>
        <dbReference type="EMBL" id="SDW78866.1"/>
    </source>
</evidence>
<keyword evidence="6" id="KW-1185">Reference proteome</keyword>
<dbReference type="SUPFAM" id="SSF53383">
    <property type="entry name" value="PLP-dependent transferases"/>
    <property type="match status" value="1"/>
</dbReference>
<dbReference type="InterPro" id="IPR005814">
    <property type="entry name" value="Aminotrans_3"/>
</dbReference>
<comment type="cofactor">
    <cofactor evidence="1">
        <name>pyridoxal 5'-phosphate</name>
        <dbReference type="ChEBI" id="CHEBI:597326"/>
    </cofactor>
</comment>
<keyword evidence="2 3" id="KW-0663">Pyridoxal phosphate</keyword>
<dbReference type="GO" id="GO:0030170">
    <property type="term" value="F:pyridoxal phosphate binding"/>
    <property type="evidence" value="ECO:0007669"/>
    <property type="project" value="InterPro"/>
</dbReference>
<dbReference type="Pfam" id="PF00202">
    <property type="entry name" value="Aminotran_3"/>
    <property type="match status" value="1"/>
</dbReference>
<dbReference type="InterPro" id="IPR015424">
    <property type="entry name" value="PyrdxlP-dep_Trfase"/>
</dbReference>
<dbReference type="Gene3D" id="3.90.1150.10">
    <property type="entry name" value="Aspartate Aminotransferase, domain 1"/>
    <property type="match status" value="1"/>
</dbReference>
<dbReference type="InterPro" id="IPR049704">
    <property type="entry name" value="Aminotrans_3_PPA_site"/>
</dbReference>